<evidence type="ECO:0000259" key="8">
    <source>
        <dbReference type="PROSITE" id="PS51192"/>
    </source>
</evidence>
<gene>
    <name evidence="9" type="ORF">BpHYR1_047678</name>
</gene>
<evidence type="ECO:0000256" key="2">
    <source>
        <dbReference type="ARBA" id="ARBA00009889"/>
    </source>
</evidence>
<dbReference type="GO" id="GO:0005524">
    <property type="term" value="F:ATP binding"/>
    <property type="evidence" value="ECO:0007669"/>
    <property type="project" value="UniProtKB-KW"/>
</dbReference>
<evidence type="ECO:0000313" key="10">
    <source>
        <dbReference type="Proteomes" id="UP000276133"/>
    </source>
</evidence>
<dbReference type="Gene3D" id="3.40.50.300">
    <property type="entry name" value="P-loop containing nucleotide triphosphate hydrolases"/>
    <property type="match status" value="2"/>
</dbReference>
<keyword evidence="10" id="KW-1185">Reference proteome</keyword>
<dbReference type="STRING" id="10195.A0A3M7T3F7"/>
<feature type="domain" description="Helicase ATP-binding" evidence="8">
    <location>
        <begin position="102"/>
        <end position="270"/>
    </location>
</feature>
<comment type="similarity">
    <text evidence="2">Belongs to the DEAD box helicase family. DEAH subfamily. FANCM sub-subfamily.</text>
</comment>
<dbReference type="InterPro" id="IPR044749">
    <property type="entry name" value="FANCM_DEXDc"/>
</dbReference>
<evidence type="ECO:0000256" key="1">
    <source>
        <dbReference type="ARBA" id="ARBA00004123"/>
    </source>
</evidence>
<dbReference type="EMBL" id="REGN01000371">
    <property type="protein sequence ID" value="RNA42368.1"/>
    <property type="molecule type" value="Genomic_DNA"/>
</dbReference>
<evidence type="ECO:0000256" key="3">
    <source>
        <dbReference type="ARBA" id="ARBA00022741"/>
    </source>
</evidence>
<dbReference type="Pfam" id="PF04851">
    <property type="entry name" value="ResIII"/>
    <property type="match status" value="1"/>
</dbReference>
<dbReference type="GO" id="GO:0000400">
    <property type="term" value="F:four-way junction DNA binding"/>
    <property type="evidence" value="ECO:0007669"/>
    <property type="project" value="TreeGrafter"/>
</dbReference>
<evidence type="ECO:0000256" key="7">
    <source>
        <dbReference type="ARBA" id="ARBA00023242"/>
    </source>
</evidence>
<dbReference type="CDD" id="cd18033">
    <property type="entry name" value="DEXDc_FANCM"/>
    <property type="match status" value="1"/>
</dbReference>
<dbReference type="GO" id="GO:0009378">
    <property type="term" value="F:four-way junction helicase activity"/>
    <property type="evidence" value="ECO:0007669"/>
    <property type="project" value="TreeGrafter"/>
</dbReference>
<dbReference type="InterPro" id="IPR014001">
    <property type="entry name" value="Helicase_ATP-bd"/>
</dbReference>
<comment type="caution">
    <text evidence="9">The sequence shown here is derived from an EMBL/GenBank/DDBJ whole genome shotgun (WGS) entry which is preliminary data.</text>
</comment>
<dbReference type="AlphaFoldDB" id="A0A3M7T3F7"/>
<keyword evidence="7" id="KW-0539">Nucleus</keyword>
<dbReference type="GO" id="GO:0043138">
    <property type="term" value="F:3'-5' DNA helicase activity"/>
    <property type="evidence" value="ECO:0007669"/>
    <property type="project" value="TreeGrafter"/>
</dbReference>
<evidence type="ECO:0000256" key="5">
    <source>
        <dbReference type="ARBA" id="ARBA00022806"/>
    </source>
</evidence>
<protein>
    <submittedName>
        <fullName evidence="9">Fanconi anemia group M</fullName>
    </submittedName>
</protein>
<keyword evidence="5" id="KW-0347">Helicase</keyword>
<keyword evidence="3" id="KW-0547">Nucleotide-binding</keyword>
<dbReference type="PROSITE" id="PS51192">
    <property type="entry name" value="HELICASE_ATP_BIND_1"/>
    <property type="match status" value="1"/>
</dbReference>
<proteinExistence type="inferred from homology"/>
<organism evidence="9 10">
    <name type="scientific">Brachionus plicatilis</name>
    <name type="common">Marine rotifer</name>
    <name type="synonym">Brachionus muelleri</name>
    <dbReference type="NCBI Taxonomy" id="10195"/>
    <lineage>
        <taxon>Eukaryota</taxon>
        <taxon>Metazoa</taxon>
        <taxon>Spiralia</taxon>
        <taxon>Gnathifera</taxon>
        <taxon>Rotifera</taxon>
        <taxon>Eurotatoria</taxon>
        <taxon>Monogononta</taxon>
        <taxon>Pseudotrocha</taxon>
        <taxon>Ploima</taxon>
        <taxon>Brachionidae</taxon>
        <taxon>Brachionus</taxon>
    </lineage>
</organism>
<dbReference type="PANTHER" id="PTHR14025:SF20">
    <property type="entry name" value="FANCONI ANEMIA GROUP M PROTEIN"/>
    <property type="match status" value="1"/>
</dbReference>
<evidence type="ECO:0000256" key="4">
    <source>
        <dbReference type="ARBA" id="ARBA00022801"/>
    </source>
</evidence>
<accession>A0A3M7T3F7</accession>
<comment type="subcellular location">
    <subcellularLocation>
        <location evidence="1">Nucleus</location>
    </subcellularLocation>
</comment>
<reference evidence="9 10" key="1">
    <citation type="journal article" date="2018" name="Sci. Rep.">
        <title>Genomic signatures of local adaptation to the degree of environmental predictability in rotifers.</title>
        <authorList>
            <person name="Franch-Gras L."/>
            <person name="Hahn C."/>
            <person name="Garcia-Roger E.M."/>
            <person name="Carmona M.J."/>
            <person name="Serra M."/>
            <person name="Gomez A."/>
        </authorList>
    </citation>
    <scope>NUCLEOTIDE SEQUENCE [LARGE SCALE GENOMIC DNA]</scope>
    <source>
        <strain evidence="9">HYR1</strain>
    </source>
</reference>
<dbReference type="GO" id="GO:0036297">
    <property type="term" value="P:interstrand cross-link repair"/>
    <property type="evidence" value="ECO:0007669"/>
    <property type="project" value="TreeGrafter"/>
</dbReference>
<name>A0A3M7T3F7_BRAPC</name>
<dbReference type="SUPFAM" id="SSF52540">
    <property type="entry name" value="P-loop containing nucleoside triphosphate hydrolases"/>
    <property type="match status" value="1"/>
</dbReference>
<dbReference type="Proteomes" id="UP000276133">
    <property type="component" value="Unassembled WGS sequence"/>
</dbReference>
<dbReference type="InterPro" id="IPR027417">
    <property type="entry name" value="P-loop_NTPase"/>
</dbReference>
<keyword evidence="6" id="KW-0067">ATP-binding</keyword>
<keyword evidence="4" id="KW-0378">Hydrolase</keyword>
<dbReference type="OrthoDB" id="6513042at2759"/>
<evidence type="ECO:0000256" key="6">
    <source>
        <dbReference type="ARBA" id="ARBA00022840"/>
    </source>
</evidence>
<dbReference type="GO" id="GO:0016787">
    <property type="term" value="F:hydrolase activity"/>
    <property type="evidence" value="ECO:0007669"/>
    <property type="project" value="UniProtKB-KW"/>
</dbReference>
<dbReference type="PANTHER" id="PTHR14025">
    <property type="entry name" value="FANCONI ANEMIA GROUP M FANCM FAMILY MEMBER"/>
    <property type="match status" value="1"/>
</dbReference>
<dbReference type="GO" id="GO:0005634">
    <property type="term" value="C:nucleus"/>
    <property type="evidence" value="ECO:0007669"/>
    <property type="project" value="UniProtKB-SubCell"/>
</dbReference>
<dbReference type="GO" id="GO:0045003">
    <property type="term" value="P:double-strand break repair via synthesis-dependent strand annealing"/>
    <property type="evidence" value="ECO:0007669"/>
    <property type="project" value="TreeGrafter"/>
</dbReference>
<dbReference type="FunFam" id="3.40.50.300:FF:000861">
    <property type="entry name" value="Fanconi anemia, complementation group M"/>
    <property type="match status" value="1"/>
</dbReference>
<dbReference type="SMART" id="SM00487">
    <property type="entry name" value="DEXDc"/>
    <property type="match status" value="1"/>
</dbReference>
<evidence type="ECO:0000313" key="9">
    <source>
        <dbReference type="EMBL" id="RNA42368.1"/>
    </source>
</evidence>
<sequence>MPDTDDVAMVQDDDFELVNSTDTFLANYSVNQTVNDLQNISKANTTTIDEDNTGEKLTLGIDENALQSTQFTDTTGFDFNSGSVWIYPVNENQPMRSYQFSIVEQCLHKNTMVVLPTGMGKTFIAAVVMYNFYRWYPLGKTIFMAPTKPLVNQQSDACYQIVGIPKNDMTSMTGQMAPEKRKLLWNTKRVFFLTPQVISNDILRGTVDSDLIKCVVIDEAHKALGDYAFCKVIESISESNKNFRIIALTATPGSDIKAVQNVINKLLISHIELRSDDSIDIQQYSNNRTVDKYVLSLSDEILKIRNAYYKTFFVLQKVNK</sequence>
<dbReference type="InterPro" id="IPR006935">
    <property type="entry name" value="Helicase/UvrB_N"/>
</dbReference>